<keyword evidence="3" id="KW-1185">Reference proteome</keyword>
<dbReference type="GO" id="GO:0016972">
    <property type="term" value="F:thiol oxidase activity"/>
    <property type="evidence" value="ECO:0007669"/>
    <property type="project" value="InterPro"/>
</dbReference>
<organism evidence="2 3">
    <name type="scientific">Choristoneura biennis entomopoxvirus</name>
    <name type="common">CbEPV</name>
    <dbReference type="NCBI Taxonomy" id="10288"/>
    <lineage>
        <taxon>Viruses</taxon>
        <taxon>Varidnaviria</taxon>
        <taxon>Bamfordvirae</taxon>
        <taxon>Nucleocytoviricota</taxon>
        <taxon>Pokkesviricetes</taxon>
        <taxon>Chitovirales</taxon>
        <taxon>Poxviridae</taxon>
        <taxon>Entomopoxvirinae</taxon>
        <taxon>Betaentomopoxvirus</taxon>
        <taxon>Betaentomopoxvirus cbiennis</taxon>
    </lineage>
</organism>
<gene>
    <name evidence="2" type="ORF">CHBEV_161</name>
</gene>
<dbReference type="InterPro" id="IPR006890">
    <property type="entry name" value="Sulphydryl_Oase_FAD-link_ERV1"/>
</dbReference>
<dbReference type="EMBL" id="HF679132">
    <property type="protein sequence ID" value="CCU55729.1"/>
    <property type="molecule type" value="Genomic_DNA"/>
</dbReference>
<dbReference type="GeneID" id="15613151"/>
<dbReference type="InterPro" id="IPR036774">
    <property type="entry name" value="ERV/ALR_sulphydryl_oxid_sf"/>
</dbReference>
<dbReference type="RefSeq" id="YP_008004231.1">
    <property type="nucleotide sequence ID" value="NC_021248.1"/>
</dbReference>
<reference evidence="2" key="1">
    <citation type="journal article" date="2013" name="J. Virol.">
        <title>New Insights into the Evolution of Entomopoxvirinae from the Complete Genome Sequences of Four Entomopoxviruses Infecting Adoxophyes honmai, Choristoneura biennis, Choristoneura rosaceana, and Mythimna separata.</title>
        <authorList>
            <person name="Theze J."/>
            <person name="Takatsuka J."/>
            <person name="Li Z."/>
            <person name="Gallais J."/>
            <person name="Doucet D."/>
            <person name="Arif B."/>
            <person name="Nakai M."/>
            <person name="Herniou E.A."/>
        </authorList>
    </citation>
    <scope>NUCLEOTIDE SEQUENCE</scope>
</reference>
<evidence type="ECO:0000256" key="1">
    <source>
        <dbReference type="SAM" id="Phobius"/>
    </source>
</evidence>
<dbReference type="Gene3D" id="1.20.120.310">
    <property type="entry name" value="ERV/ALR sulfhydryl oxidase domain"/>
    <property type="match status" value="1"/>
</dbReference>
<organismHost>
    <name type="scientific">Choristoneura fumiferana</name>
    <name type="common">Spruce budworm moth</name>
    <name type="synonym">Archips fumiferana</name>
    <dbReference type="NCBI Taxonomy" id="7141"/>
</organismHost>
<proteinExistence type="predicted"/>
<dbReference type="PIRSF" id="PIRSF015696">
    <property type="entry name" value="VAC_E10R"/>
    <property type="match status" value="1"/>
</dbReference>
<dbReference type="Proteomes" id="UP000792220">
    <property type="component" value="Genome"/>
</dbReference>
<dbReference type="Pfam" id="PF04805">
    <property type="entry name" value="Pox_E10"/>
    <property type="match status" value="1"/>
</dbReference>
<feature type="transmembrane region" description="Helical" evidence="1">
    <location>
        <begin position="6"/>
        <end position="24"/>
    </location>
</feature>
<evidence type="ECO:0000313" key="3">
    <source>
        <dbReference type="Proteomes" id="UP000792220"/>
    </source>
</evidence>
<dbReference type="SUPFAM" id="SSF69000">
    <property type="entry name" value="FAD-dependent thiol oxidase"/>
    <property type="match status" value="1"/>
</dbReference>
<keyword evidence="1" id="KW-0812">Transmembrane</keyword>
<sequence>MLPSYWGRGAWIIIFTRIYYTILISNKNNYIENIEKLKLILYLICTTLPCETCAIESKKKIQNNNIMSEMDINRILHFFIEFYNIFHENKIDRSKIKTYDTFNYL</sequence>
<name>A0A916KPM6_CBEPV</name>
<dbReference type="KEGG" id="vg:15613151"/>
<protein>
    <submittedName>
        <fullName evidence="2">Sulfhydryl oxidase FAD-linked (Cop-E10R)</fullName>
    </submittedName>
</protein>
<evidence type="ECO:0000313" key="2">
    <source>
        <dbReference type="EMBL" id="CCU55729.1"/>
    </source>
</evidence>
<keyword evidence="1" id="KW-0472">Membrane</keyword>
<keyword evidence="1" id="KW-1133">Transmembrane helix</keyword>
<dbReference type="OrthoDB" id="17960at10239"/>
<accession>A0A916KPM6</accession>